<evidence type="ECO:0000256" key="2">
    <source>
        <dbReference type="SAM" id="Coils"/>
    </source>
</evidence>
<feature type="compositionally biased region" description="Basic and acidic residues" evidence="3">
    <location>
        <begin position="312"/>
        <end position="324"/>
    </location>
</feature>
<feature type="coiled-coil region" evidence="2">
    <location>
        <begin position="82"/>
        <end position="173"/>
    </location>
</feature>
<dbReference type="OrthoDB" id="2152435at2759"/>
<evidence type="ECO:0000256" key="1">
    <source>
        <dbReference type="ARBA" id="ARBA00023054"/>
    </source>
</evidence>
<dbReference type="AlphaFoldDB" id="A0A9Q0Y0K4"/>
<evidence type="ECO:0000313" key="5">
    <source>
        <dbReference type="Proteomes" id="UP001142489"/>
    </source>
</evidence>
<feature type="region of interest" description="Disordered" evidence="3">
    <location>
        <begin position="296"/>
        <end position="324"/>
    </location>
</feature>
<feature type="region of interest" description="Disordered" evidence="3">
    <location>
        <begin position="340"/>
        <end position="363"/>
    </location>
</feature>
<accession>A0A9Q0Y0K4</accession>
<evidence type="ECO:0000313" key="4">
    <source>
        <dbReference type="EMBL" id="KAJ7335691.1"/>
    </source>
</evidence>
<name>A0A9Q0Y0K4_9SAUR</name>
<evidence type="ECO:0008006" key="6">
    <source>
        <dbReference type="Google" id="ProtNLM"/>
    </source>
</evidence>
<organism evidence="4 5">
    <name type="scientific">Phrynocephalus forsythii</name>
    <dbReference type="NCBI Taxonomy" id="171643"/>
    <lineage>
        <taxon>Eukaryota</taxon>
        <taxon>Metazoa</taxon>
        <taxon>Chordata</taxon>
        <taxon>Craniata</taxon>
        <taxon>Vertebrata</taxon>
        <taxon>Euteleostomi</taxon>
        <taxon>Lepidosauria</taxon>
        <taxon>Squamata</taxon>
        <taxon>Bifurcata</taxon>
        <taxon>Unidentata</taxon>
        <taxon>Episquamata</taxon>
        <taxon>Toxicofera</taxon>
        <taxon>Iguania</taxon>
        <taxon>Acrodonta</taxon>
        <taxon>Agamidae</taxon>
        <taxon>Agaminae</taxon>
        <taxon>Phrynocephalus</taxon>
    </lineage>
</organism>
<dbReference type="PANTHER" id="PTHR21549">
    <property type="entry name" value="MUTATED IN BLADDER CANCER 1"/>
    <property type="match status" value="1"/>
</dbReference>
<gene>
    <name evidence="4" type="ORF">JRQ81_013632</name>
</gene>
<keyword evidence="5" id="KW-1185">Reference proteome</keyword>
<keyword evidence="1 2" id="KW-0175">Coiled coil</keyword>
<protein>
    <recommendedName>
        <fullName evidence="6">Coiled-coil domain-containing protein 112</fullName>
    </recommendedName>
</protein>
<sequence length="500" mass="59230">MAALATGAQVEVTKNRQNDGCFGTPGAVQHFPSWKTKADHVKKAEFIRIGDKLKNQLVNIEKDKHILLFNKKSDFRMEYCTLEELENKLTKNRKAEKAKIQQKLVRIHNNVKGLQRQLKDVKPTPEFVDKLREMMEEVEMAINAFKEEQRQIYEELMREEKTATNELSALEGKIERWPLGASSTGGPCNQGLLPADKEIQSHLPKEVLNLERFLQQTGGRQGGWDEYDHQNFLRILTKHKGKSSYIDEALDFLPDKTREDIQQHEEWYREFQILETRKKESIQKWKIRKQQQREKIFSQKNESEEIATASKLQHEEAQRQKAEAARKKRLAELDAWKREKATAHAMKQAAQLQEEEEKKRKKQKEQQRQFQIKLLLEDYSRQKKEQEELLRLEKEKKEEAEREEKKKIAAEEIIKFQERDLQKLELKILEKQAKEEEKIEKEKRLSRLKEKVDIKITRDPNRLYKATKVWEERTKEIGPVGLEPLLHIPHRAVPTWRQGL</sequence>
<comment type="caution">
    <text evidence="4">The sequence shown here is derived from an EMBL/GenBank/DDBJ whole genome shotgun (WGS) entry which is preliminary data.</text>
</comment>
<reference evidence="4" key="1">
    <citation type="journal article" date="2023" name="DNA Res.">
        <title>Chromosome-level genome assembly of Phrynocephalus forsythii using third-generation DNA sequencing and Hi-C analysis.</title>
        <authorList>
            <person name="Qi Y."/>
            <person name="Zhao W."/>
            <person name="Zhao Y."/>
            <person name="Niu C."/>
            <person name="Cao S."/>
            <person name="Zhang Y."/>
        </authorList>
    </citation>
    <scope>NUCLEOTIDE SEQUENCE</scope>
    <source>
        <tissue evidence="4">Muscle</tissue>
    </source>
</reference>
<dbReference type="EMBL" id="JAPFRF010000004">
    <property type="protein sequence ID" value="KAJ7335691.1"/>
    <property type="molecule type" value="Genomic_DNA"/>
</dbReference>
<evidence type="ECO:0000256" key="3">
    <source>
        <dbReference type="SAM" id="MobiDB-lite"/>
    </source>
</evidence>
<dbReference type="Proteomes" id="UP001142489">
    <property type="component" value="Unassembled WGS sequence"/>
</dbReference>
<dbReference type="PANTHER" id="PTHR21549:SF0">
    <property type="entry name" value="COILED-COIL DOMAIN-CONTAINING PROTEIN 112"/>
    <property type="match status" value="1"/>
</dbReference>
<proteinExistence type="predicted"/>
<dbReference type="InterPro" id="IPR039902">
    <property type="entry name" value="CCDC148/CCDC112"/>
</dbReference>